<accession>A0A4Z0QM36</accession>
<feature type="transmembrane region" description="Helical" evidence="1">
    <location>
        <begin position="31"/>
        <end position="52"/>
    </location>
</feature>
<comment type="caution">
    <text evidence="2">The sequence shown here is derived from an EMBL/GenBank/DDBJ whole genome shotgun (WGS) entry which is preliminary data.</text>
</comment>
<feature type="non-terminal residue" evidence="2">
    <location>
        <position position="79"/>
    </location>
</feature>
<reference evidence="2 3" key="1">
    <citation type="submission" date="2018-03" db="EMBL/GenBank/DDBJ databases">
        <title>Non-Typhoidal Salmonella genome sequencing and assembly.</title>
        <authorList>
            <person name="Matchawe C."/>
        </authorList>
    </citation>
    <scope>NUCLEOTIDE SEQUENCE [LARGE SCALE GENOMIC DNA]</scope>
    <source>
        <strain evidence="2 3">22sa</strain>
    </source>
</reference>
<keyword evidence="1" id="KW-0472">Membrane</keyword>
<evidence type="ECO:0000313" key="3">
    <source>
        <dbReference type="Proteomes" id="UP000298196"/>
    </source>
</evidence>
<evidence type="ECO:0000313" key="2">
    <source>
        <dbReference type="EMBL" id="TGE30141.1"/>
    </source>
</evidence>
<feature type="non-terminal residue" evidence="2">
    <location>
        <position position="1"/>
    </location>
</feature>
<organism evidence="2 3">
    <name type="scientific">Salmonella enterica subsp. enterica serovar Poona</name>
    <dbReference type="NCBI Taxonomy" id="436295"/>
    <lineage>
        <taxon>Bacteria</taxon>
        <taxon>Pseudomonadati</taxon>
        <taxon>Pseudomonadota</taxon>
        <taxon>Gammaproteobacteria</taxon>
        <taxon>Enterobacterales</taxon>
        <taxon>Enterobacteriaceae</taxon>
        <taxon>Salmonella</taxon>
    </lineage>
</organism>
<gene>
    <name evidence="2" type="ORF">C9F07_00610</name>
</gene>
<proteinExistence type="predicted"/>
<sequence length="79" mass="8774">RQTEQECKQLGRIEPTSELAGFTFTVISAHYWPLALTAILGYLVNSAVRTLLFGYFGPKSYRPGLHFEGASLARPLRCG</sequence>
<keyword evidence="1" id="KW-1133">Transmembrane helix</keyword>
<dbReference type="Proteomes" id="UP000298196">
    <property type="component" value="Unassembled WGS sequence"/>
</dbReference>
<dbReference type="EMBL" id="PYKI01000094">
    <property type="protein sequence ID" value="TGE30141.1"/>
    <property type="molecule type" value="Genomic_DNA"/>
</dbReference>
<protein>
    <submittedName>
        <fullName evidence="2">Colanic acid exporter</fullName>
    </submittedName>
</protein>
<name>A0A4Z0QM36_SALET</name>
<keyword evidence="3" id="KW-1185">Reference proteome</keyword>
<keyword evidence="1" id="KW-0812">Transmembrane</keyword>
<dbReference type="AlphaFoldDB" id="A0A4Z0QM36"/>
<evidence type="ECO:0000256" key="1">
    <source>
        <dbReference type="SAM" id="Phobius"/>
    </source>
</evidence>